<dbReference type="PROSITE" id="PS51257">
    <property type="entry name" value="PROKAR_LIPOPROTEIN"/>
    <property type="match status" value="1"/>
</dbReference>
<reference evidence="3 4" key="1">
    <citation type="submission" date="2019-07" db="EMBL/GenBank/DDBJ databases">
        <title>Genomes of Cafeteria roenbergensis.</title>
        <authorList>
            <person name="Fischer M.G."/>
            <person name="Hackl T."/>
            <person name="Roman M."/>
        </authorList>
    </citation>
    <scope>NUCLEOTIDE SEQUENCE [LARGE SCALE GENOMIC DNA]</scope>
    <source>
        <strain evidence="3 4">BVI</strain>
    </source>
</reference>
<evidence type="ECO:0000313" key="4">
    <source>
        <dbReference type="Proteomes" id="UP000323011"/>
    </source>
</evidence>
<evidence type="ECO:0000259" key="2">
    <source>
        <dbReference type="Pfam" id="PF25752"/>
    </source>
</evidence>
<accession>A0A5A8CHB9</accession>
<keyword evidence="1" id="KW-0732">Signal</keyword>
<dbReference type="Proteomes" id="UP000323011">
    <property type="component" value="Unassembled WGS sequence"/>
</dbReference>
<dbReference type="PANTHER" id="PTHR14611">
    <property type="entry name" value="TECTONIC FAMILY MEMBER"/>
    <property type="match status" value="1"/>
</dbReference>
<dbReference type="OMA" id="NSATFMA"/>
<dbReference type="InterPro" id="IPR057724">
    <property type="entry name" value="TCTN1-3_N"/>
</dbReference>
<proteinExistence type="predicted"/>
<evidence type="ECO:0000256" key="1">
    <source>
        <dbReference type="SAM" id="SignalP"/>
    </source>
</evidence>
<feature type="signal peptide" evidence="1">
    <location>
        <begin position="1"/>
        <end position="16"/>
    </location>
</feature>
<gene>
    <name evidence="3" type="ORF">FNF29_04001</name>
</gene>
<comment type="caution">
    <text evidence="3">The sequence shown here is derived from an EMBL/GenBank/DDBJ whole genome shotgun (WGS) entry which is preliminary data.</text>
</comment>
<dbReference type="Pfam" id="PF25752">
    <property type="entry name" value="DUF1619_N"/>
    <property type="match status" value="1"/>
</dbReference>
<protein>
    <recommendedName>
        <fullName evidence="2">Tectonic-1-3 N-terminal domain-containing protein</fullName>
    </recommendedName>
</protein>
<evidence type="ECO:0000313" key="3">
    <source>
        <dbReference type="EMBL" id="KAA0152435.1"/>
    </source>
</evidence>
<keyword evidence="4" id="KW-1185">Reference proteome</keyword>
<organism evidence="3 4">
    <name type="scientific">Cafeteria roenbergensis</name>
    <name type="common">Marine flagellate</name>
    <dbReference type="NCBI Taxonomy" id="33653"/>
    <lineage>
        <taxon>Eukaryota</taxon>
        <taxon>Sar</taxon>
        <taxon>Stramenopiles</taxon>
        <taxon>Bigyra</taxon>
        <taxon>Opalozoa</taxon>
        <taxon>Bicosoecida</taxon>
        <taxon>Cafeteriaceae</taxon>
        <taxon>Cafeteria</taxon>
    </lineage>
</organism>
<dbReference type="EMBL" id="VLTN01000021">
    <property type="protein sequence ID" value="KAA0152435.1"/>
    <property type="molecule type" value="Genomic_DNA"/>
</dbReference>
<dbReference type="PANTHER" id="PTHR14611:SF2">
    <property type="entry name" value="TECTONIC"/>
    <property type="match status" value="1"/>
</dbReference>
<sequence>MRVPALAVALATAACAQTLPSLSIPWASVPESPEALTVPPGCTCLDLDQSPCTRFDCTCTCDLTAGSCDANCCCDAECPAEATASARAADTCLPEGPSSLAVLTCVEVGEASQLAAINTKARMFLVDAANRGLEGVVCVAVDNSPYAGSFLSDPGLPGAAVFSRTDVAADPTFVESAECAALTPAARLGTLRVAALPTAPVSDPASALWLAPNATSLFEISASTGAATNATAATTAAILVAPQAGDTSVAGRAGTFAAEGGGTGTCSCEGVLVGYDASIASDGQGKLTKVTFDVRVATLTGLPCSAGAATGNASAAAGAAFSLAGSVAYTASAEASSAVTTSLELNNIVARSRSGNPGYVAGSPVQAGVLTSDPTPGSSKTAVLAATDGLQLVGPGSGGACAVTGGAAASGPASTKSVRFGEDVVVGCSLSLTPAELEALCTAAGAASLPGVVLGLAGGLTHVGMMGNADPLRSTHWLAISETQPSASPTWDAASLTCQGMLVGFEVRLLAAPVGEAANPQRKIIAAATRYITGDLTAASAAGATAFALTSSVSFASLGASGLDRFIPPPPSVIALPHDLFYPFQINDIALAAAPAQSSPAGAMLAVAAAVLLLAAPRAAQQ</sequence>
<feature type="domain" description="Tectonic-1-3 N-terminal" evidence="2">
    <location>
        <begin position="58"/>
        <end position="144"/>
    </location>
</feature>
<dbReference type="InterPro" id="IPR040354">
    <property type="entry name" value="TCTN1-3"/>
</dbReference>
<feature type="chain" id="PRO_5022711058" description="Tectonic-1-3 N-terminal domain-containing protein" evidence="1">
    <location>
        <begin position="17"/>
        <end position="622"/>
    </location>
</feature>
<name>A0A5A8CHB9_CAFRO</name>
<dbReference type="AlphaFoldDB" id="A0A5A8CHB9"/>